<evidence type="ECO:0000256" key="1">
    <source>
        <dbReference type="SAM" id="MobiDB-lite"/>
    </source>
</evidence>
<dbReference type="Pfam" id="PF13404">
    <property type="entry name" value="HTH_AsnC-type"/>
    <property type="match status" value="1"/>
</dbReference>
<evidence type="ECO:0000259" key="2">
    <source>
        <dbReference type="Pfam" id="PF13404"/>
    </source>
</evidence>
<keyword evidence="4" id="KW-1185">Reference proteome</keyword>
<gene>
    <name evidence="3" type="ORF">Pla108_06490</name>
</gene>
<sequence>MTPSDETDRLLLDHLRRHATASVGDLGELLGVTATAIRQRLTRLMAEGLIERKLHQSAVSVGGQEGGEAKKPNGRGRPSYDYALTDRGRQAAGDNYHDLAEILWEEIRKIDEPRVRVGLVKRVAERLASRYSSQTDGQDVADRMRHLMRLMGEREVPVDVDESGGLPVLTMLACPYPTLAEQDRSICAVEKAMISEIVGRGVRLSECRLDGGGCCSFEASALPSDSVEIGAVEIGAVEVSAVEVGD</sequence>
<dbReference type="InterPro" id="IPR036390">
    <property type="entry name" value="WH_DNA-bd_sf"/>
</dbReference>
<comment type="caution">
    <text evidence="3">The sequence shown here is derived from an EMBL/GenBank/DDBJ whole genome shotgun (WGS) entry which is preliminary data.</text>
</comment>
<evidence type="ECO:0000313" key="4">
    <source>
        <dbReference type="Proteomes" id="UP000317421"/>
    </source>
</evidence>
<dbReference type="InterPro" id="IPR011991">
    <property type="entry name" value="ArsR-like_HTH"/>
</dbReference>
<dbReference type="PROSITE" id="PS00519">
    <property type="entry name" value="HTH_ASNC_1"/>
    <property type="match status" value="1"/>
</dbReference>
<dbReference type="InterPro" id="IPR019885">
    <property type="entry name" value="Tscrpt_reg_HTH_AsnC-type_CS"/>
</dbReference>
<dbReference type="AlphaFoldDB" id="A0A5C6AJW9"/>
<dbReference type="CDD" id="cd00090">
    <property type="entry name" value="HTH_ARSR"/>
    <property type="match status" value="1"/>
</dbReference>
<organism evidence="3 4">
    <name type="scientific">Botrimarina colliarenosi</name>
    <dbReference type="NCBI Taxonomy" id="2528001"/>
    <lineage>
        <taxon>Bacteria</taxon>
        <taxon>Pseudomonadati</taxon>
        <taxon>Planctomycetota</taxon>
        <taxon>Planctomycetia</taxon>
        <taxon>Pirellulales</taxon>
        <taxon>Lacipirellulaceae</taxon>
        <taxon>Botrimarina</taxon>
    </lineage>
</organism>
<accession>A0A5C6AJW9</accession>
<dbReference type="GO" id="GO:0006355">
    <property type="term" value="P:regulation of DNA-templated transcription"/>
    <property type="evidence" value="ECO:0007669"/>
    <property type="project" value="UniProtKB-ARBA"/>
</dbReference>
<evidence type="ECO:0000313" key="3">
    <source>
        <dbReference type="EMBL" id="TWT99706.1"/>
    </source>
</evidence>
<dbReference type="EMBL" id="SJPR01000001">
    <property type="protein sequence ID" value="TWT99706.1"/>
    <property type="molecule type" value="Genomic_DNA"/>
</dbReference>
<dbReference type="SUPFAM" id="SSF46785">
    <property type="entry name" value="Winged helix' DNA-binding domain"/>
    <property type="match status" value="1"/>
</dbReference>
<dbReference type="RefSeq" id="WP_146442893.1">
    <property type="nucleotide sequence ID" value="NZ_SJPR01000001.1"/>
</dbReference>
<dbReference type="Gene3D" id="1.10.10.10">
    <property type="entry name" value="Winged helix-like DNA-binding domain superfamily/Winged helix DNA-binding domain"/>
    <property type="match status" value="1"/>
</dbReference>
<dbReference type="GO" id="GO:0043565">
    <property type="term" value="F:sequence-specific DNA binding"/>
    <property type="evidence" value="ECO:0007669"/>
    <property type="project" value="InterPro"/>
</dbReference>
<dbReference type="PRINTS" id="PR00033">
    <property type="entry name" value="HTHASNC"/>
</dbReference>
<protein>
    <submittedName>
        <fullName evidence="3">MarR family protein</fullName>
    </submittedName>
</protein>
<dbReference type="OrthoDB" id="259423at2"/>
<name>A0A5C6AJW9_9BACT</name>
<dbReference type="InterPro" id="IPR036388">
    <property type="entry name" value="WH-like_DNA-bd_sf"/>
</dbReference>
<feature type="region of interest" description="Disordered" evidence="1">
    <location>
        <begin position="60"/>
        <end position="80"/>
    </location>
</feature>
<reference evidence="3 4" key="1">
    <citation type="submission" date="2019-02" db="EMBL/GenBank/DDBJ databases">
        <title>Deep-cultivation of Planctomycetes and their phenomic and genomic characterization uncovers novel biology.</title>
        <authorList>
            <person name="Wiegand S."/>
            <person name="Jogler M."/>
            <person name="Boedeker C."/>
            <person name="Pinto D."/>
            <person name="Vollmers J."/>
            <person name="Rivas-Marin E."/>
            <person name="Kohn T."/>
            <person name="Peeters S.H."/>
            <person name="Heuer A."/>
            <person name="Rast P."/>
            <person name="Oberbeckmann S."/>
            <person name="Bunk B."/>
            <person name="Jeske O."/>
            <person name="Meyerdierks A."/>
            <person name="Storesund J.E."/>
            <person name="Kallscheuer N."/>
            <person name="Luecker S."/>
            <person name="Lage O.M."/>
            <person name="Pohl T."/>
            <person name="Merkel B.J."/>
            <person name="Hornburger P."/>
            <person name="Mueller R.-W."/>
            <person name="Bruemmer F."/>
            <person name="Labrenz M."/>
            <person name="Spormann A.M."/>
            <person name="Op Den Camp H."/>
            <person name="Overmann J."/>
            <person name="Amann R."/>
            <person name="Jetten M.S.M."/>
            <person name="Mascher T."/>
            <person name="Medema M.H."/>
            <person name="Devos D.P."/>
            <person name="Kaster A.-K."/>
            <person name="Ovreas L."/>
            <person name="Rohde M."/>
            <person name="Galperin M.Y."/>
            <person name="Jogler C."/>
        </authorList>
    </citation>
    <scope>NUCLEOTIDE SEQUENCE [LARGE SCALE GENOMIC DNA]</scope>
    <source>
        <strain evidence="3 4">Pla108</strain>
    </source>
</reference>
<proteinExistence type="predicted"/>
<dbReference type="Proteomes" id="UP000317421">
    <property type="component" value="Unassembled WGS sequence"/>
</dbReference>
<dbReference type="InterPro" id="IPR000485">
    <property type="entry name" value="AsnC-type_HTH_dom"/>
</dbReference>
<feature type="domain" description="HTH asnC-type" evidence="2">
    <location>
        <begin position="5"/>
        <end position="44"/>
    </location>
</feature>